<name>A0A7S2TT80_9EUKA</name>
<proteinExistence type="predicted"/>
<accession>A0A7S2TT80</accession>
<protein>
    <submittedName>
        <fullName evidence="1">Uncharacterized protein</fullName>
    </submittedName>
</protein>
<dbReference type="EMBL" id="HBHP01020520">
    <property type="protein sequence ID" value="CAD9768789.1"/>
    <property type="molecule type" value="Transcribed_RNA"/>
</dbReference>
<gene>
    <name evidence="1" type="ORF">LSP00402_LOCUS12770</name>
</gene>
<reference evidence="1" key="1">
    <citation type="submission" date="2021-01" db="EMBL/GenBank/DDBJ databases">
        <authorList>
            <person name="Corre E."/>
            <person name="Pelletier E."/>
            <person name="Niang G."/>
            <person name="Scheremetjew M."/>
            <person name="Finn R."/>
            <person name="Kale V."/>
            <person name="Holt S."/>
            <person name="Cochrane G."/>
            <person name="Meng A."/>
            <person name="Brown T."/>
            <person name="Cohen L."/>
        </authorList>
    </citation>
    <scope>NUCLEOTIDE SEQUENCE</scope>
    <source>
        <strain evidence="1">CCMP622</strain>
    </source>
</reference>
<dbReference type="AlphaFoldDB" id="A0A7S2TT80"/>
<evidence type="ECO:0000313" key="1">
    <source>
        <dbReference type="EMBL" id="CAD9768789.1"/>
    </source>
</evidence>
<sequence>MGARLSSSELNRAYDDTKDTASRLLIVHFRQAKHRLKVFPGTPKGELESAIRALLELDDGDNDETRKLVYVDREGDPVALSSHFPNGYEIHVSVKKALVFPKAVSTAGGDWRQWARIDEHVKSDRVWEVSSSDYGTRAMSGRLSGKGKHYAVLNLSQTPCCISVGFVPADTHPRRLGGHNVMEHMVHAMSMVLGPKYFKSSTTAGATLSSPMRMGVLADMDNKEVMMFPLAPRKDGAIVDELKGTTVARIGGLPPQVRFAISHPKHGLNAEFEAPGATQPPVFTTLPPLLKKEKDGKWTYGGKKCKC</sequence>
<organism evidence="1">
    <name type="scientific">Lotharella oceanica</name>
    <dbReference type="NCBI Taxonomy" id="641309"/>
    <lineage>
        <taxon>Eukaryota</taxon>
        <taxon>Sar</taxon>
        <taxon>Rhizaria</taxon>
        <taxon>Cercozoa</taxon>
        <taxon>Chlorarachniophyceae</taxon>
        <taxon>Lotharella</taxon>
    </lineage>
</organism>